<dbReference type="eggNOG" id="COG5012">
    <property type="taxonomic scope" value="Bacteria"/>
</dbReference>
<keyword evidence="2" id="KW-1185">Reference proteome</keyword>
<dbReference type="AlphaFoldDB" id="H8Z7D7"/>
<name>H8Z7D7_9GAMM</name>
<dbReference type="RefSeq" id="WP_009150256.1">
    <property type="nucleotide sequence ID" value="NZ_CP121471.1"/>
</dbReference>
<sequence>MMKQQLLESAGALSPPSPEAASRFAAVAAAIAAELTRRMAQRPDLEQLIGPGNQAMMEDNSRNFLRFMSTLFSHYDAEVLVDSALWAIRTYRAHGFQLSYWPANIATTLKIVREQLPSTVVAEVQPFFVWLSDNLPALVALHRPEP</sequence>
<reference evidence="2" key="1">
    <citation type="submission" date="2011-06" db="EMBL/GenBank/DDBJ databases">
        <authorList>
            <consortium name="US DOE Joint Genome Institute (JGI-PGF)"/>
            <person name="Lucas S."/>
            <person name="Han J."/>
            <person name="Lapidus A."/>
            <person name="Cheng J.-F."/>
            <person name="Goodwin L."/>
            <person name="Pitluck S."/>
            <person name="Peters L."/>
            <person name="Land M.L."/>
            <person name="Hauser L."/>
            <person name="Vogl K."/>
            <person name="Liu Z."/>
            <person name="Overmann J."/>
            <person name="Frigaard N.-U."/>
            <person name="Bryant D.A."/>
            <person name="Woyke T.J."/>
        </authorList>
    </citation>
    <scope>NUCLEOTIDE SEQUENCE [LARGE SCALE GENOMIC DNA]</scope>
    <source>
        <strain evidence="2">970</strain>
    </source>
</reference>
<dbReference type="Proteomes" id="UP000002964">
    <property type="component" value="Unassembled WGS sequence"/>
</dbReference>
<gene>
    <name evidence="1" type="ORF">Thi970DRAFT_03458</name>
</gene>
<reference evidence="1 2" key="2">
    <citation type="submission" date="2011-11" db="EMBL/GenBank/DDBJ databases">
        <authorList>
            <consortium name="US DOE Joint Genome Institute"/>
            <person name="Lucas S."/>
            <person name="Han J."/>
            <person name="Lapidus A."/>
            <person name="Cheng J.-F."/>
            <person name="Goodwin L."/>
            <person name="Pitluck S."/>
            <person name="Peters L."/>
            <person name="Ovchinnikova G."/>
            <person name="Zhang X."/>
            <person name="Detter J.C."/>
            <person name="Han C."/>
            <person name="Tapia R."/>
            <person name="Land M."/>
            <person name="Hauser L."/>
            <person name="Kyrpides N."/>
            <person name="Ivanova N."/>
            <person name="Pagani I."/>
            <person name="Vogl K."/>
            <person name="Liu Z."/>
            <person name="Overmann J."/>
            <person name="Frigaard N.-U."/>
            <person name="Bryant D."/>
            <person name="Woyke T."/>
        </authorList>
    </citation>
    <scope>NUCLEOTIDE SEQUENCE [LARGE SCALE GENOMIC DNA]</scope>
    <source>
        <strain evidence="1 2">970</strain>
    </source>
</reference>
<dbReference type="EMBL" id="JH603170">
    <property type="protein sequence ID" value="EIC19853.1"/>
    <property type="molecule type" value="Genomic_DNA"/>
</dbReference>
<proteinExistence type="predicted"/>
<dbReference type="STRING" id="631362.Thi970DRAFT_03458"/>
<evidence type="ECO:0000313" key="2">
    <source>
        <dbReference type="Proteomes" id="UP000002964"/>
    </source>
</evidence>
<protein>
    <submittedName>
        <fullName evidence="1">Uncharacterized protein</fullName>
    </submittedName>
</protein>
<dbReference type="HOGENOM" id="CLU_1776621_0_0_6"/>
<accession>H8Z7D7</accession>
<organism evidence="1 2">
    <name type="scientific">Thiorhodovibrio frisius</name>
    <dbReference type="NCBI Taxonomy" id="631362"/>
    <lineage>
        <taxon>Bacteria</taxon>
        <taxon>Pseudomonadati</taxon>
        <taxon>Pseudomonadota</taxon>
        <taxon>Gammaproteobacteria</taxon>
        <taxon>Chromatiales</taxon>
        <taxon>Chromatiaceae</taxon>
        <taxon>Thiorhodovibrio</taxon>
    </lineage>
</organism>
<dbReference type="OrthoDB" id="5421935at2"/>
<evidence type="ECO:0000313" key="1">
    <source>
        <dbReference type="EMBL" id="EIC19853.1"/>
    </source>
</evidence>